<protein>
    <submittedName>
        <fullName evidence="1">Uncharacterized protein</fullName>
    </submittedName>
</protein>
<organism evidence="1 2">
    <name type="scientific">Lactobacillus helveticus</name>
    <name type="common">Lactobacillus suntoryeus</name>
    <dbReference type="NCBI Taxonomy" id="1587"/>
    <lineage>
        <taxon>Bacteria</taxon>
        <taxon>Bacillati</taxon>
        <taxon>Bacillota</taxon>
        <taxon>Bacilli</taxon>
        <taxon>Lactobacillales</taxon>
        <taxon>Lactobacillaceae</taxon>
        <taxon>Lactobacillus</taxon>
    </lineage>
</organism>
<dbReference type="AlphaFoldDB" id="A0A3Q8SQW5"/>
<reference evidence="1 2" key="1">
    <citation type="submission" date="2017-02" db="EMBL/GenBank/DDBJ databases">
        <title>Complete genome sequence of Lactobacillus helveticus.</title>
        <authorList>
            <person name="Kim J.F."/>
            <person name="Chung Y."/>
            <person name="Kwak M."/>
        </authorList>
    </citation>
    <scope>NUCLEOTIDE SEQUENCE [LARGE SCALE GENOMIC DNA]</scope>
    <source>
        <strain evidence="1 2">LH5</strain>
    </source>
</reference>
<accession>A0A3Q8SQW5</accession>
<dbReference type="EMBL" id="CP019581">
    <property type="protein sequence ID" value="AZK91822.1"/>
    <property type="molecule type" value="Genomic_DNA"/>
</dbReference>
<sequence>MNISIVIGIVVIIITLAISFLPAYQNYKLWYIEKIGYWDILIQFLVIAGINLYMYLTGGLGALFILIMPVPLDIIFLFVMISSYIRVRKYRQTH</sequence>
<dbReference type="Proteomes" id="UP000267945">
    <property type="component" value="Chromosome"/>
</dbReference>
<proteinExistence type="predicted"/>
<dbReference type="RefSeq" id="WP_014918037.1">
    <property type="nucleotide sequence ID" value="NZ_CP019581.1"/>
</dbReference>
<dbReference type="GeneID" id="99757726"/>
<evidence type="ECO:0000313" key="1">
    <source>
        <dbReference type="EMBL" id="AZK91822.1"/>
    </source>
</evidence>
<name>A0A3Q8SQW5_LACHE</name>
<evidence type="ECO:0000313" key="2">
    <source>
        <dbReference type="Proteomes" id="UP000267945"/>
    </source>
</evidence>
<gene>
    <name evidence="1" type="ORF">LH5_01583</name>
</gene>